<dbReference type="EMBL" id="KZ293434">
    <property type="protein sequence ID" value="PBK68036.1"/>
    <property type="molecule type" value="Genomic_DNA"/>
</dbReference>
<proteinExistence type="predicted"/>
<sequence length="82" mass="9219">MANYFLETLAETPRWRSSHRCLLLRTLSVRFAIEETNLKEPRTVRCLSTALSVCLATSEARARSETTAGTIPPGRVRLLDRG</sequence>
<evidence type="ECO:0000313" key="2">
    <source>
        <dbReference type="Proteomes" id="UP000218334"/>
    </source>
</evidence>
<accession>A0A2H3BYB1</accession>
<name>A0A2H3BYB1_9AGAR</name>
<dbReference type="AlphaFoldDB" id="A0A2H3BYB1"/>
<protein>
    <submittedName>
        <fullName evidence="1">Uncharacterized protein</fullName>
    </submittedName>
</protein>
<organism evidence="1 2">
    <name type="scientific">Armillaria solidipes</name>
    <dbReference type="NCBI Taxonomy" id="1076256"/>
    <lineage>
        <taxon>Eukaryota</taxon>
        <taxon>Fungi</taxon>
        <taxon>Dikarya</taxon>
        <taxon>Basidiomycota</taxon>
        <taxon>Agaricomycotina</taxon>
        <taxon>Agaricomycetes</taxon>
        <taxon>Agaricomycetidae</taxon>
        <taxon>Agaricales</taxon>
        <taxon>Marasmiineae</taxon>
        <taxon>Physalacriaceae</taxon>
        <taxon>Armillaria</taxon>
    </lineage>
</organism>
<keyword evidence="2" id="KW-1185">Reference proteome</keyword>
<gene>
    <name evidence="1" type="ORF">ARMSODRAFT_292515</name>
</gene>
<dbReference type="Proteomes" id="UP000218334">
    <property type="component" value="Unassembled WGS sequence"/>
</dbReference>
<reference evidence="2" key="1">
    <citation type="journal article" date="2017" name="Nat. Ecol. Evol.">
        <title>Genome expansion and lineage-specific genetic innovations in the forest pathogenic fungi Armillaria.</title>
        <authorList>
            <person name="Sipos G."/>
            <person name="Prasanna A.N."/>
            <person name="Walter M.C."/>
            <person name="O'Connor E."/>
            <person name="Balint B."/>
            <person name="Krizsan K."/>
            <person name="Kiss B."/>
            <person name="Hess J."/>
            <person name="Varga T."/>
            <person name="Slot J."/>
            <person name="Riley R."/>
            <person name="Boka B."/>
            <person name="Rigling D."/>
            <person name="Barry K."/>
            <person name="Lee J."/>
            <person name="Mihaltcheva S."/>
            <person name="LaButti K."/>
            <person name="Lipzen A."/>
            <person name="Waldron R."/>
            <person name="Moloney N.M."/>
            <person name="Sperisen C."/>
            <person name="Kredics L."/>
            <person name="Vagvoelgyi C."/>
            <person name="Patrignani A."/>
            <person name="Fitzpatrick D."/>
            <person name="Nagy I."/>
            <person name="Doyle S."/>
            <person name="Anderson J.B."/>
            <person name="Grigoriev I.V."/>
            <person name="Gueldener U."/>
            <person name="Muensterkoetter M."/>
            <person name="Nagy L.G."/>
        </authorList>
    </citation>
    <scope>NUCLEOTIDE SEQUENCE [LARGE SCALE GENOMIC DNA]</scope>
    <source>
        <strain evidence="2">28-4</strain>
    </source>
</reference>
<evidence type="ECO:0000313" key="1">
    <source>
        <dbReference type="EMBL" id="PBK68036.1"/>
    </source>
</evidence>